<proteinExistence type="predicted"/>
<dbReference type="GO" id="GO:0003887">
    <property type="term" value="F:DNA-directed DNA polymerase activity"/>
    <property type="evidence" value="ECO:0007669"/>
    <property type="project" value="UniProtKB-EC"/>
</dbReference>
<evidence type="ECO:0000313" key="3">
    <source>
        <dbReference type="Proteomes" id="UP001560685"/>
    </source>
</evidence>
<evidence type="ECO:0000313" key="2">
    <source>
        <dbReference type="EMBL" id="MEX6634140.1"/>
    </source>
</evidence>
<dbReference type="EMBL" id="JBEHZE010000001">
    <property type="protein sequence ID" value="MEX6634140.1"/>
    <property type="molecule type" value="Genomic_DNA"/>
</dbReference>
<dbReference type="SMART" id="SM00382">
    <property type="entry name" value="AAA"/>
    <property type="match status" value="1"/>
</dbReference>
<sequence>MDDELLPPNMRATLFGRDALERSLRATMREGVLSHGWIVSGPQGAGKATLAYRIARAVLDPSALSDADSLGMSENNRTFRQISANAHPDLFVAARLWDEKKSKFQAEITVETVRKLTSFLNRTASGSGARVAIVDTADNLNRNAANALLKALEEPPRGALLLLLSSAPGRLLPTIRSRCRRIDLPPLGDAEIEQFLISEGIDAGTSKKVAAFSHGRPGYALTLTEGDGIDAIGLVDTFFKASQSNGDISKVIAGVTGKAGDGRWPVFRDTVLSTLSDGARAAAIGVPHSTFPTDAGAGALLVGWETLSRLVGRGEAVNLDRGQLIIAMAHDLRLAMRGSRV</sequence>
<keyword evidence="3" id="KW-1185">Reference proteome</keyword>
<dbReference type="EC" id="2.7.7.7" evidence="2"/>
<evidence type="ECO:0000259" key="1">
    <source>
        <dbReference type="SMART" id="SM00382"/>
    </source>
</evidence>
<dbReference type="InterPro" id="IPR003593">
    <property type="entry name" value="AAA+_ATPase"/>
</dbReference>
<feature type="domain" description="AAA+ ATPase" evidence="1">
    <location>
        <begin position="33"/>
        <end position="187"/>
    </location>
</feature>
<reference evidence="2 3" key="1">
    <citation type="submission" date="2024-05" db="EMBL/GenBank/DDBJ databases">
        <title>Three bacterial strains, DH-69, EH-24, and ECK-19 isolated from coastal sediments.</title>
        <authorList>
            <person name="Ye Y.-Q."/>
            <person name="Du Z.-J."/>
        </authorList>
    </citation>
    <scope>NUCLEOTIDE SEQUENCE [LARGE SCALE GENOMIC DNA]</scope>
    <source>
        <strain evidence="2 3">ECK-19</strain>
    </source>
</reference>
<dbReference type="RefSeq" id="WP_369314130.1">
    <property type="nucleotide sequence ID" value="NZ_JBEHZE010000001.1"/>
</dbReference>
<dbReference type="Pfam" id="PF13177">
    <property type="entry name" value="DNA_pol3_delta2"/>
    <property type="match status" value="1"/>
</dbReference>
<dbReference type="PANTHER" id="PTHR11669">
    <property type="entry name" value="REPLICATION FACTOR C / DNA POLYMERASE III GAMMA-TAU SUBUNIT"/>
    <property type="match status" value="1"/>
</dbReference>
<dbReference type="Gene3D" id="3.40.50.300">
    <property type="entry name" value="P-loop containing nucleotide triphosphate hydrolases"/>
    <property type="match status" value="1"/>
</dbReference>
<dbReference type="InterPro" id="IPR027417">
    <property type="entry name" value="P-loop_NTPase"/>
</dbReference>
<protein>
    <submittedName>
        <fullName evidence="2">DNA polymerase III subunit delta</fullName>
        <ecNumber evidence="2">2.7.7.7</ecNumber>
    </submittedName>
</protein>
<gene>
    <name evidence="2" type="ORF">ABFZ84_11350</name>
</gene>
<dbReference type="InterPro" id="IPR050238">
    <property type="entry name" value="DNA_Rep/Repair_Clamp_Loader"/>
</dbReference>
<keyword evidence="2" id="KW-0548">Nucleotidyltransferase</keyword>
<dbReference type="NCBIfam" id="NF005677">
    <property type="entry name" value="PRK07471.1"/>
    <property type="match status" value="1"/>
</dbReference>
<dbReference type="SUPFAM" id="SSF52540">
    <property type="entry name" value="P-loop containing nucleoside triphosphate hydrolases"/>
    <property type="match status" value="1"/>
</dbReference>
<accession>A0ABV3Z5Q4</accession>
<organism evidence="2 3">
    <name type="scientific">Hyphococcus lacteus</name>
    <dbReference type="NCBI Taxonomy" id="3143536"/>
    <lineage>
        <taxon>Bacteria</taxon>
        <taxon>Pseudomonadati</taxon>
        <taxon>Pseudomonadota</taxon>
        <taxon>Alphaproteobacteria</taxon>
        <taxon>Parvularculales</taxon>
        <taxon>Parvularculaceae</taxon>
        <taxon>Hyphococcus</taxon>
    </lineage>
</organism>
<comment type="caution">
    <text evidence="2">The sequence shown here is derived from an EMBL/GenBank/DDBJ whole genome shotgun (WGS) entry which is preliminary data.</text>
</comment>
<dbReference type="Proteomes" id="UP001560685">
    <property type="component" value="Unassembled WGS sequence"/>
</dbReference>
<name>A0ABV3Z5Q4_9PROT</name>
<keyword evidence="2" id="KW-0808">Transferase</keyword>
<dbReference type="PANTHER" id="PTHR11669:SF8">
    <property type="entry name" value="DNA POLYMERASE III SUBUNIT DELTA"/>
    <property type="match status" value="1"/>
</dbReference>